<dbReference type="PROSITE" id="PS51186">
    <property type="entry name" value="GNAT"/>
    <property type="match status" value="1"/>
</dbReference>
<proteinExistence type="predicted"/>
<dbReference type="EMBL" id="SMAS01000001">
    <property type="protein sequence ID" value="TCT38338.1"/>
    <property type="molecule type" value="Genomic_DNA"/>
</dbReference>
<name>A0A4R3NS37_9GAMM</name>
<sequence>MKIQIKPYQPQNAEKLHEIFYTSVHRIAAAYYTEEQLEAWAPDLYEREHWQSKMNTLKPFIAYIDEEIVGYADLQDDGYIDHFFVMKPRCGIGTALMNKLVEVANTKSINKLWSYVSLSAEEFFKNHQFEIVERREVIVKGVLLHNAMMVRLAL</sequence>
<dbReference type="InterPro" id="IPR016181">
    <property type="entry name" value="Acyl_CoA_acyltransferase"/>
</dbReference>
<comment type="caution">
    <text evidence="2">The sequence shown here is derived from an EMBL/GenBank/DDBJ whole genome shotgun (WGS) entry which is preliminary data.</text>
</comment>
<dbReference type="SUPFAM" id="SSF55729">
    <property type="entry name" value="Acyl-CoA N-acyltransferases (Nat)"/>
    <property type="match status" value="1"/>
</dbReference>
<dbReference type="PANTHER" id="PTHR43451">
    <property type="entry name" value="ACETYLTRANSFERASE (GNAT) FAMILY PROTEIN"/>
    <property type="match status" value="1"/>
</dbReference>
<dbReference type="Pfam" id="PF13673">
    <property type="entry name" value="Acetyltransf_10"/>
    <property type="match status" value="1"/>
</dbReference>
<evidence type="ECO:0000313" key="2">
    <source>
        <dbReference type="EMBL" id="TCT38338.1"/>
    </source>
</evidence>
<dbReference type="InterPro" id="IPR052564">
    <property type="entry name" value="N-acetyltrans/Recomb-assoc"/>
</dbReference>
<dbReference type="PANTHER" id="PTHR43451:SF1">
    <property type="entry name" value="ACETYLTRANSFERASE"/>
    <property type="match status" value="1"/>
</dbReference>
<dbReference type="AlphaFoldDB" id="A0A4R3NS37"/>
<evidence type="ECO:0000313" key="3">
    <source>
        <dbReference type="Proteomes" id="UP000295055"/>
    </source>
</evidence>
<dbReference type="RefSeq" id="WP_132494593.1">
    <property type="nucleotide sequence ID" value="NZ_SMAS01000001.1"/>
</dbReference>
<evidence type="ECO:0000259" key="1">
    <source>
        <dbReference type="PROSITE" id="PS51186"/>
    </source>
</evidence>
<accession>A0A4R3NS37</accession>
<organism evidence="2 3">
    <name type="scientific">Providencia alcalifaciens</name>
    <dbReference type="NCBI Taxonomy" id="126385"/>
    <lineage>
        <taxon>Bacteria</taxon>
        <taxon>Pseudomonadati</taxon>
        <taxon>Pseudomonadota</taxon>
        <taxon>Gammaproteobacteria</taxon>
        <taxon>Enterobacterales</taxon>
        <taxon>Morganellaceae</taxon>
        <taxon>Providencia</taxon>
    </lineage>
</organism>
<reference evidence="2 3" key="1">
    <citation type="submission" date="2019-03" db="EMBL/GenBank/DDBJ databases">
        <title>Genomic analyses of the natural microbiome of Caenorhabditis elegans.</title>
        <authorList>
            <person name="Samuel B."/>
        </authorList>
    </citation>
    <scope>NUCLEOTIDE SEQUENCE [LARGE SCALE GENOMIC DNA]</scope>
    <source>
        <strain evidence="2 3">JUb102</strain>
    </source>
</reference>
<feature type="domain" description="N-acetyltransferase" evidence="1">
    <location>
        <begin position="3"/>
        <end position="154"/>
    </location>
</feature>
<dbReference type="Proteomes" id="UP000295055">
    <property type="component" value="Unassembled WGS sequence"/>
</dbReference>
<dbReference type="InterPro" id="IPR000182">
    <property type="entry name" value="GNAT_dom"/>
</dbReference>
<dbReference type="Gene3D" id="3.40.630.30">
    <property type="match status" value="1"/>
</dbReference>
<keyword evidence="2" id="KW-0808">Transferase</keyword>
<protein>
    <submittedName>
        <fullName evidence="2">GNAT family acetyltransferase</fullName>
    </submittedName>
</protein>
<dbReference type="CDD" id="cd04301">
    <property type="entry name" value="NAT_SF"/>
    <property type="match status" value="1"/>
</dbReference>
<dbReference type="OrthoDB" id="5355033at2"/>
<dbReference type="GO" id="GO:0016747">
    <property type="term" value="F:acyltransferase activity, transferring groups other than amino-acyl groups"/>
    <property type="evidence" value="ECO:0007669"/>
    <property type="project" value="InterPro"/>
</dbReference>
<gene>
    <name evidence="2" type="ORF">EC835_101337</name>
</gene>